<sequence length="280" mass="31010">MPEIPTSPQRASEALLSQGDGVSNIHVERSLRQRQWSFGPYGQLPPQGAVGGLRFVGQWFDPVVQGYLLGNGHRLYSPAIMRFLSPDGLSPFGAGGINAYAYCSGDPVNFHDPSGQVVTKTGLTKQLNSLNLSKEPLRNFLKPLALPENSKETRLVYKLKNHQFETYVFKQKSKSEIQTAKQKANRIIGERGENSSGFWEYANSETFYRHNDLFIPGRHLPEEAVEGLLAAGFETFKFTENSFVELMVPGGWQSGSQDGGNIYSAEPTRAGPSIRSTQPR</sequence>
<dbReference type="SUPFAM" id="SSF56399">
    <property type="entry name" value="ADP-ribosylation"/>
    <property type="match status" value="1"/>
</dbReference>
<reference evidence="2" key="1">
    <citation type="journal article" date="2019" name="Microbiol. Resour. Announc.">
        <title>Draft Genome Sequences of Five Environmental Bacterial Isolates That Degrade Polyethylene Terephthalate Plastic.</title>
        <authorList>
            <person name="Leon-Zayas R."/>
            <person name="Roberts C."/>
            <person name="Vague M."/>
            <person name="Mellies J.L."/>
        </authorList>
    </citation>
    <scope>NUCLEOTIDE SEQUENCE</scope>
    <source>
        <strain evidence="2">13.2</strain>
    </source>
</reference>
<dbReference type="EMBL" id="CP157179">
    <property type="protein sequence ID" value="XBG31303.1"/>
    <property type="molecule type" value="Genomic_DNA"/>
</dbReference>
<evidence type="ECO:0000313" key="2">
    <source>
        <dbReference type="EMBL" id="XBG31303.1"/>
    </source>
</evidence>
<protein>
    <submittedName>
        <fullName evidence="2">RHS repeat-associated core domain-containing protein</fullName>
    </submittedName>
</protein>
<feature type="region of interest" description="Disordered" evidence="1">
    <location>
        <begin position="257"/>
        <end position="280"/>
    </location>
</feature>
<organism evidence="2">
    <name type="scientific">Pseudomonas sp. 13.2</name>
    <dbReference type="NCBI Taxonomy" id="3144665"/>
    <lineage>
        <taxon>Bacteria</taxon>
        <taxon>Pseudomonadati</taxon>
        <taxon>Pseudomonadota</taxon>
        <taxon>Gammaproteobacteria</taxon>
        <taxon>Pseudomonadales</taxon>
        <taxon>Pseudomonadaceae</taxon>
        <taxon>Pseudomonas</taxon>
    </lineage>
</organism>
<evidence type="ECO:0000256" key="1">
    <source>
        <dbReference type="SAM" id="MobiDB-lite"/>
    </source>
</evidence>
<accession>A0AAU7BFR2</accession>
<dbReference type="Gene3D" id="2.180.10.10">
    <property type="entry name" value="RHS repeat-associated core"/>
    <property type="match status" value="1"/>
</dbReference>
<dbReference type="InterPro" id="IPR022385">
    <property type="entry name" value="Rhs_assc_core"/>
</dbReference>
<dbReference type="NCBIfam" id="TIGR03696">
    <property type="entry name" value="Rhs_assc_core"/>
    <property type="match status" value="1"/>
</dbReference>
<gene>
    <name evidence="2" type="ORF">ABH853_23535</name>
</gene>
<name>A0AAU7BFR2_9PSED</name>
<dbReference type="AlphaFoldDB" id="A0AAU7BFR2"/>
<proteinExistence type="predicted"/>
<reference evidence="2" key="2">
    <citation type="submission" date="2024-05" db="EMBL/GenBank/DDBJ databases">
        <authorList>
            <person name="Mellies J."/>
            <person name="Newton I."/>
        </authorList>
    </citation>
    <scope>NUCLEOTIDE SEQUENCE</scope>
    <source>
        <strain evidence="2">13.2</strain>
    </source>
</reference>